<dbReference type="GO" id="GO:0009253">
    <property type="term" value="P:peptidoglycan catabolic process"/>
    <property type="evidence" value="ECO:0007669"/>
    <property type="project" value="InterPro"/>
</dbReference>
<sequence>MTITAGSPDGWRDGWYAAARHIASPNFGPRPPGTRIDLVVVHSISLPPGVYGGPHIEQLFTNTLDWDAHPYFQQIRGLEVSAHFVIRRDGELLQFVSCDDRAWHAGRSCFGGRENCNDYSIGIELEGLEGGRFEPAQYQVLARLLHALKRRYPIEHVAGHEHVAPGRKQDPGPGFDWALIARMTQWPDRYFPGA</sequence>
<dbReference type="Proteomes" id="UP000239406">
    <property type="component" value="Unassembled WGS sequence"/>
</dbReference>
<reference evidence="14 16" key="1">
    <citation type="submission" date="2018-02" db="EMBL/GenBank/DDBJ databases">
        <title>Reclassifiation of [Polyangium] brachysporum DSM 7029 as Guopingzhaonella breviflexa gen. nov., sp. nov., a member of the family Comamonadaceae.</title>
        <authorList>
            <person name="Tang B."/>
        </authorList>
    </citation>
    <scope>NUCLEOTIDE SEQUENCE [LARGE SCALE GENOMIC DNA]</scope>
    <source>
        <strain evidence="14 16">DSM 15344</strain>
    </source>
</reference>
<dbReference type="RefSeq" id="WP_104357830.1">
    <property type="nucleotide sequence ID" value="NZ_CALFFA010000017.1"/>
</dbReference>
<dbReference type="GO" id="GO:0046872">
    <property type="term" value="F:metal ion binding"/>
    <property type="evidence" value="ECO:0007669"/>
    <property type="project" value="UniProtKB-KW"/>
</dbReference>
<comment type="catalytic activity">
    <reaction evidence="1">
        <text>Hydrolyzes the link between N-acetylmuramoyl residues and L-amino acid residues in certain cell-wall glycopeptides.</text>
        <dbReference type="EC" id="3.5.1.28"/>
    </reaction>
</comment>
<keyword evidence="7" id="KW-0479">Metal-binding</keyword>
<evidence type="ECO:0000256" key="9">
    <source>
        <dbReference type="ARBA" id="ARBA00022833"/>
    </source>
</evidence>
<dbReference type="Pfam" id="PF01510">
    <property type="entry name" value="Amidase_2"/>
    <property type="match status" value="1"/>
</dbReference>
<dbReference type="GO" id="GO:0005737">
    <property type="term" value="C:cytoplasm"/>
    <property type="evidence" value="ECO:0007669"/>
    <property type="project" value="UniProtKB-SubCell"/>
</dbReference>
<organism evidence="14 16">
    <name type="scientific">Caldimonas thermodepolymerans</name>
    <dbReference type="NCBI Taxonomy" id="215580"/>
    <lineage>
        <taxon>Bacteria</taxon>
        <taxon>Pseudomonadati</taxon>
        <taxon>Pseudomonadota</taxon>
        <taxon>Betaproteobacteria</taxon>
        <taxon>Burkholderiales</taxon>
        <taxon>Sphaerotilaceae</taxon>
        <taxon>Caldimonas</taxon>
    </lineage>
</organism>
<dbReference type="Gene3D" id="3.40.80.10">
    <property type="entry name" value="Peptidoglycan recognition protein-like"/>
    <property type="match status" value="1"/>
</dbReference>
<dbReference type="GO" id="GO:0071555">
    <property type="term" value="P:cell wall organization"/>
    <property type="evidence" value="ECO:0007669"/>
    <property type="project" value="UniProtKB-KW"/>
</dbReference>
<dbReference type="NCBIfam" id="NF008758">
    <property type="entry name" value="PRK11789.1"/>
    <property type="match status" value="1"/>
</dbReference>
<evidence type="ECO:0000313" key="16">
    <source>
        <dbReference type="Proteomes" id="UP000239406"/>
    </source>
</evidence>
<comment type="subcellular location">
    <subcellularLocation>
        <location evidence="3">Cytoplasm</location>
    </subcellularLocation>
</comment>
<evidence type="ECO:0000256" key="5">
    <source>
        <dbReference type="ARBA" id="ARBA00011901"/>
    </source>
</evidence>
<comment type="similarity">
    <text evidence="4">Belongs to the N-acetylmuramoyl-L-alanine amidase 2 family.</text>
</comment>
<dbReference type="SUPFAM" id="SSF55846">
    <property type="entry name" value="N-acetylmuramoyl-L-alanine amidase-like"/>
    <property type="match status" value="1"/>
</dbReference>
<evidence type="ECO:0000313" key="15">
    <source>
        <dbReference type="EMBL" id="TCP09059.1"/>
    </source>
</evidence>
<dbReference type="InterPro" id="IPR051206">
    <property type="entry name" value="NAMLAA_amidase_2"/>
</dbReference>
<dbReference type="InterPro" id="IPR002502">
    <property type="entry name" value="Amidase_domain"/>
</dbReference>
<dbReference type="EMBL" id="SLXF01000002">
    <property type="protein sequence ID" value="TCP09059.1"/>
    <property type="molecule type" value="Genomic_DNA"/>
</dbReference>
<keyword evidence="10" id="KW-0961">Cell wall biogenesis/degradation</keyword>
<dbReference type="PANTHER" id="PTHR30417:SF4">
    <property type="entry name" value="1,6-ANHYDRO-N-ACETYLMURAMYL-L-ALANINE AMIDASE AMPD"/>
    <property type="match status" value="1"/>
</dbReference>
<dbReference type="PANTHER" id="PTHR30417">
    <property type="entry name" value="N-ACETYLMURAMOYL-L-ALANINE AMIDASE AMID"/>
    <property type="match status" value="1"/>
</dbReference>
<dbReference type="SMART" id="SM00644">
    <property type="entry name" value="Ami_2"/>
    <property type="match status" value="1"/>
</dbReference>
<dbReference type="OrthoDB" id="9794842at2"/>
<dbReference type="AlphaFoldDB" id="A0A2S5T3K5"/>
<keyword evidence="16" id="KW-1185">Reference proteome</keyword>
<evidence type="ECO:0000256" key="2">
    <source>
        <dbReference type="ARBA" id="ARBA00001947"/>
    </source>
</evidence>
<dbReference type="InterPro" id="IPR036505">
    <property type="entry name" value="Amidase/PGRP_sf"/>
</dbReference>
<protein>
    <recommendedName>
        <fullName evidence="11">1,6-anhydro-N-acetylmuramyl-L-alanine amidase AmpD</fullName>
        <ecNumber evidence="5">3.5.1.28</ecNumber>
    </recommendedName>
    <alternativeName>
        <fullName evidence="12">N-acetylmuramoyl-L-alanine amidase</fullName>
    </alternativeName>
</protein>
<dbReference type="EMBL" id="PSNY01000011">
    <property type="protein sequence ID" value="PPE69536.1"/>
    <property type="molecule type" value="Genomic_DNA"/>
</dbReference>
<dbReference type="GO" id="GO:0009254">
    <property type="term" value="P:peptidoglycan turnover"/>
    <property type="evidence" value="ECO:0007669"/>
    <property type="project" value="TreeGrafter"/>
</dbReference>
<evidence type="ECO:0000256" key="3">
    <source>
        <dbReference type="ARBA" id="ARBA00004496"/>
    </source>
</evidence>
<evidence type="ECO:0000259" key="13">
    <source>
        <dbReference type="SMART" id="SM00644"/>
    </source>
</evidence>
<feature type="domain" description="N-acetylmuramoyl-L-alanine amidase" evidence="13">
    <location>
        <begin position="24"/>
        <end position="172"/>
    </location>
</feature>
<evidence type="ECO:0000313" key="14">
    <source>
        <dbReference type="EMBL" id="PPE69536.1"/>
    </source>
</evidence>
<evidence type="ECO:0000256" key="1">
    <source>
        <dbReference type="ARBA" id="ARBA00001561"/>
    </source>
</evidence>
<gene>
    <name evidence="14" type="ORF">C1702_11395</name>
    <name evidence="15" type="ORF">EV676_102572</name>
</gene>
<keyword evidence="8" id="KW-0378">Hydrolase</keyword>
<evidence type="ECO:0000256" key="12">
    <source>
        <dbReference type="ARBA" id="ARBA00042615"/>
    </source>
</evidence>
<evidence type="ECO:0000313" key="17">
    <source>
        <dbReference type="Proteomes" id="UP000294772"/>
    </source>
</evidence>
<keyword evidence="9" id="KW-0862">Zinc</keyword>
<evidence type="ECO:0000256" key="6">
    <source>
        <dbReference type="ARBA" id="ARBA00022490"/>
    </source>
</evidence>
<evidence type="ECO:0000256" key="7">
    <source>
        <dbReference type="ARBA" id="ARBA00022723"/>
    </source>
</evidence>
<proteinExistence type="inferred from homology"/>
<comment type="cofactor">
    <cofactor evidence="2">
        <name>Zn(2+)</name>
        <dbReference type="ChEBI" id="CHEBI:29105"/>
    </cofactor>
</comment>
<dbReference type="GO" id="GO:0008745">
    <property type="term" value="F:N-acetylmuramoyl-L-alanine amidase activity"/>
    <property type="evidence" value="ECO:0007669"/>
    <property type="project" value="UniProtKB-EC"/>
</dbReference>
<dbReference type="EC" id="3.5.1.28" evidence="5"/>
<name>A0A2S5T3K5_9BURK</name>
<evidence type="ECO:0000256" key="10">
    <source>
        <dbReference type="ARBA" id="ARBA00023316"/>
    </source>
</evidence>
<accession>A0A2S5T3K5</accession>
<evidence type="ECO:0000256" key="8">
    <source>
        <dbReference type="ARBA" id="ARBA00022801"/>
    </source>
</evidence>
<keyword evidence="6" id="KW-0963">Cytoplasm</keyword>
<comment type="caution">
    <text evidence="14">The sequence shown here is derived from an EMBL/GenBank/DDBJ whole genome shotgun (WGS) entry which is preliminary data.</text>
</comment>
<reference evidence="15 17" key="2">
    <citation type="submission" date="2019-03" db="EMBL/GenBank/DDBJ databases">
        <title>Genomic Encyclopedia of Type Strains, Phase IV (KMG-IV): sequencing the most valuable type-strain genomes for metagenomic binning, comparative biology and taxonomic classification.</title>
        <authorList>
            <person name="Goeker M."/>
        </authorList>
    </citation>
    <scope>NUCLEOTIDE SEQUENCE [LARGE SCALE GENOMIC DNA]</scope>
    <source>
        <strain evidence="15 17">DSM 15264</strain>
    </source>
</reference>
<dbReference type="Proteomes" id="UP000294772">
    <property type="component" value="Unassembled WGS sequence"/>
</dbReference>
<dbReference type="CDD" id="cd06583">
    <property type="entry name" value="PGRP"/>
    <property type="match status" value="1"/>
</dbReference>
<evidence type="ECO:0000256" key="4">
    <source>
        <dbReference type="ARBA" id="ARBA00007553"/>
    </source>
</evidence>
<evidence type="ECO:0000256" key="11">
    <source>
        <dbReference type="ARBA" id="ARBA00039257"/>
    </source>
</evidence>